<evidence type="ECO:0000313" key="2">
    <source>
        <dbReference type="EMBL" id="QDT21770.1"/>
    </source>
</evidence>
<gene>
    <name evidence="2" type="ORF">HG66A1_35730</name>
</gene>
<dbReference type="OrthoDB" id="291467at2"/>
<name>A0A517PQY1_9PLAN</name>
<accession>A0A517PQY1</accession>
<dbReference type="EMBL" id="CP036266">
    <property type="protein sequence ID" value="QDT21770.1"/>
    <property type="molecule type" value="Genomic_DNA"/>
</dbReference>
<dbReference type="AlphaFoldDB" id="A0A517PQY1"/>
<reference evidence="2 3" key="1">
    <citation type="submission" date="2019-02" db="EMBL/GenBank/DDBJ databases">
        <title>Deep-cultivation of Planctomycetes and their phenomic and genomic characterization uncovers novel biology.</title>
        <authorList>
            <person name="Wiegand S."/>
            <person name="Jogler M."/>
            <person name="Boedeker C."/>
            <person name="Pinto D."/>
            <person name="Vollmers J."/>
            <person name="Rivas-Marin E."/>
            <person name="Kohn T."/>
            <person name="Peeters S.H."/>
            <person name="Heuer A."/>
            <person name="Rast P."/>
            <person name="Oberbeckmann S."/>
            <person name="Bunk B."/>
            <person name="Jeske O."/>
            <person name="Meyerdierks A."/>
            <person name="Storesund J.E."/>
            <person name="Kallscheuer N."/>
            <person name="Luecker S."/>
            <person name="Lage O.M."/>
            <person name="Pohl T."/>
            <person name="Merkel B.J."/>
            <person name="Hornburger P."/>
            <person name="Mueller R.-W."/>
            <person name="Bruemmer F."/>
            <person name="Labrenz M."/>
            <person name="Spormann A.M."/>
            <person name="Op den Camp H."/>
            <person name="Overmann J."/>
            <person name="Amann R."/>
            <person name="Jetten M.S.M."/>
            <person name="Mascher T."/>
            <person name="Medema M.H."/>
            <person name="Devos D.P."/>
            <person name="Kaster A.-K."/>
            <person name="Ovreas L."/>
            <person name="Rohde M."/>
            <person name="Galperin M.Y."/>
            <person name="Jogler C."/>
        </authorList>
    </citation>
    <scope>NUCLEOTIDE SEQUENCE [LARGE SCALE GENOMIC DNA]</scope>
    <source>
        <strain evidence="2 3">HG66A1</strain>
    </source>
</reference>
<dbReference type="Proteomes" id="UP000320421">
    <property type="component" value="Chromosome"/>
</dbReference>
<proteinExistence type="predicted"/>
<dbReference type="RefSeq" id="WP_145186599.1">
    <property type="nucleotide sequence ID" value="NZ_CP036266.1"/>
</dbReference>
<sequence length="189" mass="20399" precursor="true">MKRLFPTLAVCLAAMVMVSEKSEAAEFSNTSLTQPVQTAYNPSQPGSGVVDVLTFPFRALSAPFQSQPRQVAYQPYYGSANYGNTNCANGRCYTGSGYSSSCTTGNCPTGSCATGNCGTGFNNCPGGNCGISQYRYPVQSYPSYNAPSYNTPNWNSRPQYQTYRPVAQPVYRSAVPVSTNSIRNDPFFP</sequence>
<keyword evidence="1" id="KW-0732">Signal</keyword>
<feature type="chain" id="PRO_5022060410" evidence="1">
    <location>
        <begin position="25"/>
        <end position="189"/>
    </location>
</feature>
<protein>
    <submittedName>
        <fullName evidence="2">Uncharacterized protein</fullName>
    </submittedName>
</protein>
<evidence type="ECO:0000256" key="1">
    <source>
        <dbReference type="SAM" id="SignalP"/>
    </source>
</evidence>
<evidence type="ECO:0000313" key="3">
    <source>
        <dbReference type="Proteomes" id="UP000320421"/>
    </source>
</evidence>
<keyword evidence="3" id="KW-1185">Reference proteome</keyword>
<feature type="signal peptide" evidence="1">
    <location>
        <begin position="1"/>
        <end position="24"/>
    </location>
</feature>
<organism evidence="2 3">
    <name type="scientific">Gimesia chilikensis</name>
    <dbReference type="NCBI Taxonomy" id="2605989"/>
    <lineage>
        <taxon>Bacteria</taxon>
        <taxon>Pseudomonadati</taxon>
        <taxon>Planctomycetota</taxon>
        <taxon>Planctomycetia</taxon>
        <taxon>Planctomycetales</taxon>
        <taxon>Planctomycetaceae</taxon>
        <taxon>Gimesia</taxon>
    </lineage>
</organism>